<dbReference type="AlphaFoldDB" id="A0A7Y3RP41"/>
<keyword evidence="8" id="KW-0479">Metal-binding</keyword>
<protein>
    <recommendedName>
        <fullName evidence="13">General secretion pathway protein F</fullName>
    </recommendedName>
</protein>
<dbReference type="GO" id="GO:0015627">
    <property type="term" value="C:type II protein secretion system complex"/>
    <property type="evidence" value="ECO:0007669"/>
    <property type="project" value="InterPro"/>
</dbReference>
<keyword evidence="10" id="KW-0653">Protein transport</keyword>
<evidence type="ECO:0000256" key="10">
    <source>
        <dbReference type="ARBA" id="ARBA00022927"/>
    </source>
</evidence>
<evidence type="ECO:0000256" key="12">
    <source>
        <dbReference type="ARBA" id="ARBA00023136"/>
    </source>
</evidence>
<organism evidence="17 18">
    <name type="scientific">Parvularcula mediterranea</name>
    <dbReference type="NCBI Taxonomy" id="2732508"/>
    <lineage>
        <taxon>Bacteria</taxon>
        <taxon>Pseudomonadati</taxon>
        <taxon>Pseudomonadota</taxon>
        <taxon>Alphaproteobacteria</taxon>
        <taxon>Parvularculales</taxon>
        <taxon>Parvularculaceae</taxon>
        <taxon>Parvularcula</taxon>
    </lineage>
</organism>
<dbReference type="Gene3D" id="1.20.81.30">
    <property type="entry name" value="Type II secretion system (T2SS), domain F"/>
    <property type="match status" value="2"/>
</dbReference>
<evidence type="ECO:0000259" key="16">
    <source>
        <dbReference type="Pfam" id="PF00482"/>
    </source>
</evidence>
<feature type="transmembrane region" description="Helical" evidence="15">
    <location>
        <begin position="375"/>
        <end position="396"/>
    </location>
</feature>
<accession>A0A7Y3RP41</accession>
<dbReference type="GO" id="GO:0046872">
    <property type="term" value="F:metal ion binding"/>
    <property type="evidence" value="ECO:0007669"/>
    <property type="project" value="UniProtKB-KW"/>
</dbReference>
<feature type="domain" description="Type II secretion system protein GspF" evidence="16">
    <location>
        <begin position="272"/>
        <end position="394"/>
    </location>
</feature>
<keyword evidence="11 15" id="KW-1133">Transmembrane helix</keyword>
<evidence type="ECO:0000313" key="17">
    <source>
        <dbReference type="EMBL" id="NNU17111.1"/>
    </source>
</evidence>
<dbReference type="Proteomes" id="UP000536835">
    <property type="component" value="Unassembled WGS sequence"/>
</dbReference>
<proteinExistence type="inferred from homology"/>
<name>A0A7Y3RP41_9PROT</name>
<evidence type="ECO:0000256" key="14">
    <source>
        <dbReference type="RuleBase" id="RU003923"/>
    </source>
</evidence>
<evidence type="ECO:0000313" key="18">
    <source>
        <dbReference type="Proteomes" id="UP000536835"/>
    </source>
</evidence>
<sequence>MTTFRYEAMTAEGKKTRGVIEADSLRRARRDVAARGLTPISVDEAKARELFSIRRGPPAPKKADVIAATRQLATLIEAAMPVEEALQAVAQQMEGQEVARILTAVRARVIEGWRMSRALGEHPKAFSGLYRGIVASGETSGDLGKVLARLADMQERNQQMAQKAQQALIYPICIFVVAIGVVWGLMEFVVPRMVEQFQRMDGVELPLPTKIVIATSDFVGAWGWLLALILVASGAAFWWARRQPKSRLSLDRMLLKVPVAGKLNRELDAARFARTLSTLFAAGAPLLEALEGARNTLTNAYIRQEIGTAANSVREGASLAVAIRKAAVFPPIMASMIAAGERSGALPDMLARTATQMENGFETATATALRLLEPAVIVLLGLIVMLIVLSIMLPILQINNMAIG</sequence>
<gene>
    <name evidence="17" type="primary">gspF</name>
    <name evidence="17" type="ORF">HK107_12340</name>
</gene>
<dbReference type="PANTHER" id="PTHR30012:SF0">
    <property type="entry name" value="TYPE II SECRETION SYSTEM PROTEIN F-RELATED"/>
    <property type="match status" value="1"/>
</dbReference>
<dbReference type="InterPro" id="IPR018076">
    <property type="entry name" value="T2SS_GspF_dom"/>
</dbReference>
<dbReference type="PRINTS" id="PR00812">
    <property type="entry name" value="BCTERIALGSPF"/>
</dbReference>
<dbReference type="RefSeq" id="WP_173200216.1">
    <property type="nucleotide sequence ID" value="NZ_JABFCX010000003.1"/>
</dbReference>
<evidence type="ECO:0000256" key="15">
    <source>
        <dbReference type="SAM" id="Phobius"/>
    </source>
</evidence>
<dbReference type="PANTHER" id="PTHR30012">
    <property type="entry name" value="GENERAL SECRETION PATHWAY PROTEIN"/>
    <property type="match status" value="1"/>
</dbReference>
<comment type="caution">
    <text evidence="17">The sequence shown here is derived from an EMBL/GenBank/DDBJ whole genome shotgun (WGS) entry which is preliminary data.</text>
</comment>
<comment type="subcellular location">
    <subcellularLocation>
        <location evidence="2 14">Cell inner membrane</location>
        <topology evidence="2 14">Multi-pass membrane protein</topology>
    </subcellularLocation>
</comment>
<evidence type="ECO:0000256" key="5">
    <source>
        <dbReference type="ARBA" id="ARBA00022475"/>
    </source>
</evidence>
<keyword evidence="9" id="KW-0106">Calcium</keyword>
<dbReference type="PROSITE" id="PS00874">
    <property type="entry name" value="T2SP_F"/>
    <property type="match status" value="1"/>
</dbReference>
<feature type="transmembrane region" description="Helical" evidence="15">
    <location>
        <begin position="167"/>
        <end position="186"/>
    </location>
</feature>
<evidence type="ECO:0000256" key="3">
    <source>
        <dbReference type="ARBA" id="ARBA00005745"/>
    </source>
</evidence>
<evidence type="ECO:0000256" key="1">
    <source>
        <dbReference type="ARBA" id="ARBA00002684"/>
    </source>
</evidence>
<keyword evidence="5" id="KW-1003">Cell membrane</keyword>
<evidence type="ECO:0000256" key="7">
    <source>
        <dbReference type="ARBA" id="ARBA00022692"/>
    </source>
</evidence>
<dbReference type="InterPro" id="IPR003004">
    <property type="entry name" value="GspF/PilC"/>
</dbReference>
<keyword evidence="18" id="KW-1185">Reference proteome</keyword>
<keyword evidence="7 14" id="KW-0812">Transmembrane</keyword>
<keyword evidence="4 14" id="KW-0813">Transport</keyword>
<keyword evidence="12 15" id="KW-0472">Membrane</keyword>
<evidence type="ECO:0000256" key="8">
    <source>
        <dbReference type="ARBA" id="ARBA00022723"/>
    </source>
</evidence>
<keyword evidence="6" id="KW-0997">Cell inner membrane</keyword>
<dbReference type="FunFam" id="1.20.81.30:FF:000001">
    <property type="entry name" value="Type II secretion system protein F"/>
    <property type="match status" value="2"/>
</dbReference>
<dbReference type="InterPro" id="IPR001992">
    <property type="entry name" value="T2SS_GspF/T4SS_PilC_CS"/>
</dbReference>
<evidence type="ECO:0000256" key="2">
    <source>
        <dbReference type="ARBA" id="ARBA00004429"/>
    </source>
</evidence>
<evidence type="ECO:0000256" key="4">
    <source>
        <dbReference type="ARBA" id="ARBA00022448"/>
    </source>
</evidence>
<dbReference type="EMBL" id="JABFCX010000003">
    <property type="protein sequence ID" value="NNU17111.1"/>
    <property type="molecule type" value="Genomic_DNA"/>
</dbReference>
<dbReference type="InterPro" id="IPR042094">
    <property type="entry name" value="T2SS_GspF_sf"/>
</dbReference>
<evidence type="ECO:0000256" key="9">
    <source>
        <dbReference type="ARBA" id="ARBA00022837"/>
    </source>
</evidence>
<evidence type="ECO:0000256" key="13">
    <source>
        <dbReference type="ARBA" id="ARBA00030750"/>
    </source>
</evidence>
<dbReference type="InterPro" id="IPR011850">
    <property type="entry name" value="T2SS_GspF"/>
</dbReference>
<dbReference type="NCBIfam" id="TIGR02120">
    <property type="entry name" value="GspF"/>
    <property type="match status" value="1"/>
</dbReference>
<dbReference type="GO" id="GO:0005886">
    <property type="term" value="C:plasma membrane"/>
    <property type="evidence" value="ECO:0007669"/>
    <property type="project" value="UniProtKB-SubCell"/>
</dbReference>
<evidence type="ECO:0000256" key="6">
    <source>
        <dbReference type="ARBA" id="ARBA00022519"/>
    </source>
</evidence>
<comment type="similarity">
    <text evidence="3 14">Belongs to the GSP F family.</text>
</comment>
<feature type="domain" description="Type II secretion system protein GspF" evidence="16">
    <location>
        <begin position="69"/>
        <end position="191"/>
    </location>
</feature>
<dbReference type="GO" id="GO:0015628">
    <property type="term" value="P:protein secretion by the type II secretion system"/>
    <property type="evidence" value="ECO:0007669"/>
    <property type="project" value="InterPro"/>
</dbReference>
<comment type="function">
    <text evidence="1">Component of the type II secretion system inner membrane complex required for the energy-dependent secretion of extracellular factors such as proteases and toxins from the periplasm.</text>
</comment>
<evidence type="ECO:0000256" key="11">
    <source>
        <dbReference type="ARBA" id="ARBA00022989"/>
    </source>
</evidence>
<dbReference type="Pfam" id="PF00482">
    <property type="entry name" value="T2SSF"/>
    <property type="match status" value="2"/>
</dbReference>
<feature type="transmembrane region" description="Helical" evidence="15">
    <location>
        <begin position="221"/>
        <end position="240"/>
    </location>
</feature>
<reference evidence="17 18" key="1">
    <citation type="submission" date="2020-05" db="EMBL/GenBank/DDBJ databases">
        <title>Parvularcula mediterraneae sp. nov., isolated from polypropylene straw from shallow seawater of the seashore of Laganas in Zakynthos island, Greece.</title>
        <authorList>
            <person name="Szabo I."/>
            <person name="Al-Omari J."/>
            <person name="Rado J."/>
            <person name="Szerdahelyi G.S."/>
        </authorList>
    </citation>
    <scope>NUCLEOTIDE SEQUENCE [LARGE SCALE GENOMIC DNA]</scope>
    <source>
        <strain evidence="17 18">ZS-1/3</strain>
    </source>
</reference>